<evidence type="ECO:0000256" key="2">
    <source>
        <dbReference type="ARBA" id="ARBA00022553"/>
    </source>
</evidence>
<dbReference type="GO" id="GO:0006325">
    <property type="term" value="P:chromatin organization"/>
    <property type="evidence" value="ECO:0007669"/>
    <property type="project" value="UniProtKB-KW"/>
</dbReference>
<evidence type="ECO:0000256" key="3">
    <source>
        <dbReference type="ARBA" id="ARBA00022853"/>
    </source>
</evidence>
<dbReference type="SUPFAM" id="SSF47769">
    <property type="entry name" value="SAM/Pointed domain"/>
    <property type="match status" value="1"/>
</dbReference>
<feature type="compositionally biased region" description="Low complexity" evidence="5">
    <location>
        <begin position="69"/>
        <end position="94"/>
    </location>
</feature>
<dbReference type="EMBL" id="CAJOBC010000286">
    <property type="protein sequence ID" value="CAF3566108.1"/>
    <property type="molecule type" value="Genomic_DNA"/>
</dbReference>
<dbReference type="Pfam" id="PF21524">
    <property type="entry name" value="SAMD1_WH"/>
    <property type="match status" value="1"/>
</dbReference>
<dbReference type="EMBL" id="CAJNOQ010000286">
    <property type="protein sequence ID" value="CAF0782636.1"/>
    <property type="molecule type" value="Genomic_DNA"/>
</dbReference>
<keyword evidence="9" id="KW-1185">Reference proteome</keyword>
<dbReference type="GO" id="GO:0005634">
    <property type="term" value="C:nucleus"/>
    <property type="evidence" value="ECO:0007669"/>
    <property type="project" value="UniProtKB-SubCell"/>
</dbReference>
<evidence type="ECO:0000256" key="1">
    <source>
        <dbReference type="ARBA" id="ARBA00004123"/>
    </source>
</evidence>
<evidence type="ECO:0000313" key="8">
    <source>
        <dbReference type="EMBL" id="CAF3566108.1"/>
    </source>
</evidence>
<feature type="region of interest" description="Disordered" evidence="5">
    <location>
        <begin position="67"/>
        <end position="94"/>
    </location>
</feature>
<dbReference type="Proteomes" id="UP000663829">
    <property type="component" value="Unassembled WGS sequence"/>
</dbReference>
<evidence type="ECO:0000313" key="7">
    <source>
        <dbReference type="EMBL" id="CAF0782636.1"/>
    </source>
</evidence>
<dbReference type="Proteomes" id="UP000681722">
    <property type="component" value="Unassembled WGS sequence"/>
</dbReference>
<name>A0A813REH4_9BILA</name>
<keyword evidence="3" id="KW-0156">Chromatin regulator</keyword>
<protein>
    <recommendedName>
        <fullName evidence="6">SAMD1-like winged helix (WH) domain-containing protein</fullName>
    </recommendedName>
</protein>
<sequence>MSHYIVQPTTTTITATTTTTTLFNNQQQEQKPPRAQSPSFIRKRNLKQLACQQQLLLQNDIGDLRSDLQTDSSSSSSSFSSASSSPITSLPTSTSSTVVTCDLLNVITDQRFKPVFEAIDEIKKRKCRPDLDRIIKYVTKRNNNYLRNDILIIIDELLKLGLVTKIFHKGGFTIRIKNDKCAKLIERMNNFNIQKSVISSSPSSMHLSDNTNQQQQVLMQTITPTQLVLNSNEENTHTSNLIVIEQKPNMKENKINNDGKFLLPLPPPPPSPIIPLSQSVISTKRTRNSKKTAKVKKRKLTQSISSLDIEFKTLPVVTYKQSSSSSSILTMELILGLNGEIPDVHSWTTDDLNKFFTLNGYDYASQVFKKYRINGNNFYSLNKELVFKKSMLKVGKALKLWNIIQQIQQNQSLRVS</sequence>
<feature type="domain" description="SAMD1-like winged helix (WH)" evidence="6">
    <location>
        <begin position="103"/>
        <end position="180"/>
    </location>
</feature>
<dbReference type="OrthoDB" id="10004495at2759"/>
<reference evidence="7" key="1">
    <citation type="submission" date="2021-02" db="EMBL/GenBank/DDBJ databases">
        <authorList>
            <person name="Nowell W R."/>
        </authorList>
    </citation>
    <scope>NUCLEOTIDE SEQUENCE</scope>
</reference>
<evidence type="ECO:0000259" key="6">
    <source>
        <dbReference type="PROSITE" id="PS52014"/>
    </source>
</evidence>
<dbReference type="PROSITE" id="PS52014">
    <property type="entry name" value="SAMD1_WH"/>
    <property type="match status" value="1"/>
</dbReference>
<organism evidence="7 9">
    <name type="scientific">Didymodactylos carnosus</name>
    <dbReference type="NCBI Taxonomy" id="1234261"/>
    <lineage>
        <taxon>Eukaryota</taxon>
        <taxon>Metazoa</taxon>
        <taxon>Spiralia</taxon>
        <taxon>Gnathifera</taxon>
        <taxon>Rotifera</taxon>
        <taxon>Eurotatoria</taxon>
        <taxon>Bdelloidea</taxon>
        <taxon>Philodinida</taxon>
        <taxon>Philodinidae</taxon>
        <taxon>Didymodactylos</taxon>
    </lineage>
</organism>
<dbReference type="InterPro" id="IPR048589">
    <property type="entry name" value="SAMD1-like_WH"/>
</dbReference>
<accession>A0A813REH4</accession>
<dbReference type="InterPro" id="IPR013761">
    <property type="entry name" value="SAM/pointed_sf"/>
</dbReference>
<dbReference type="AlphaFoldDB" id="A0A813REH4"/>
<keyword evidence="2" id="KW-0597">Phosphoprotein</keyword>
<gene>
    <name evidence="7" type="ORF">GPM918_LOCUS2557</name>
    <name evidence="8" type="ORF">SRO942_LOCUS2557</name>
</gene>
<keyword evidence="4" id="KW-0539">Nucleus</keyword>
<comment type="caution">
    <text evidence="7">The sequence shown here is derived from an EMBL/GenBank/DDBJ whole genome shotgun (WGS) entry which is preliminary data.</text>
</comment>
<comment type="subcellular location">
    <subcellularLocation>
        <location evidence="1">Nucleus</location>
    </subcellularLocation>
</comment>
<evidence type="ECO:0000313" key="9">
    <source>
        <dbReference type="Proteomes" id="UP000663829"/>
    </source>
</evidence>
<evidence type="ECO:0000256" key="4">
    <source>
        <dbReference type="ARBA" id="ARBA00023242"/>
    </source>
</evidence>
<evidence type="ECO:0000256" key="5">
    <source>
        <dbReference type="SAM" id="MobiDB-lite"/>
    </source>
</evidence>
<dbReference type="Gene3D" id="1.10.150.50">
    <property type="entry name" value="Transcription Factor, Ets-1"/>
    <property type="match status" value="1"/>
</dbReference>
<proteinExistence type="predicted"/>
<dbReference type="GO" id="GO:0003677">
    <property type="term" value="F:DNA binding"/>
    <property type="evidence" value="ECO:0007669"/>
    <property type="project" value="InterPro"/>
</dbReference>